<dbReference type="InterPro" id="IPR036291">
    <property type="entry name" value="NAD(P)-bd_dom_sf"/>
</dbReference>
<reference evidence="3 4" key="1">
    <citation type="journal article" date="2009" name="J. Bacteriol.">
        <title>Complete genome sequence of the probiotic Lactobacillus rhamnosus ATCC 53103.</title>
        <authorList>
            <person name="Morita H."/>
            <person name="Toh H."/>
            <person name="Oshima K."/>
            <person name="Murakami M."/>
            <person name="Taylor T.D."/>
            <person name="Igimi S."/>
            <person name="Hattori M."/>
        </authorList>
    </citation>
    <scope>NUCLEOTIDE SEQUENCE [LARGE SCALE GENOMIC DNA]</scope>
    <source>
        <strain evidence="4">ATCC 53103 / LMG 18243 / GG [Tokyo]</strain>
    </source>
</reference>
<dbReference type="GO" id="GO:0016491">
    <property type="term" value="F:oxidoreductase activity"/>
    <property type="evidence" value="ECO:0007669"/>
    <property type="project" value="InterPro"/>
</dbReference>
<protein>
    <submittedName>
        <fullName evidence="3">Zinc-binding oxidoreductase</fullName>
    </submittedName>
</protein>
<evidence type="ECO:0000259" key="2">
    <source>
        <dbReference type="SMART" id="SM00829"/>
    </source>
</evidence>
<sequence length="304" mass="31750">MMIGYGFSHAGGPEVIDAIDLPTPQPGPHEIQIKTSAIGLNNRDRMARQLGGSGLTVPGYDVAGNVTALGSNVSQFKVGDRVVARTTSAYAEIVTAAADMSVLLPASITPEKGVAVITPGVTGYRMVELGNVKAGDTVIVKGASGGVGSAAIQLAVAHGASVIGIASSRHEVAVERLGVEHFVAYDQGNPVTQLRQTADVVINAAMNGLGGDDDVAMTKDNGLIVSVSHTEPLLSRDIRFIHTRPLGGSEVGKALQLLIDLMAQNKLNVQVGYVLPFTREGFVKGHQLLDDSHHEGRIVIRVTN</sequence>
<dbReference type="CDD" id="cd05289">
    <property type="entry name" value="MDR_like_2"/>
    <property type="match status" value="1"/>
</dbReference>
<dbReference type="InterPro" id="IPR051603">
    <property type="entry name" value="Zinc-ADH_QOR/CCCR"/>
</dbReference>
<evidence type="ECO:0000313" key="4">
    <source>
        <dbReference type="Proteomes" id="UP000002067"/>
    </source>
</evidence>
<evidence type="ECO:0000313" key="3">
    <source>
        <dbReference type="EMBL" id="BAI41137.1"/>
    </source>
</evidence>
<dbReference type="SUPFAM" id="SSF50129">
    <property type="entry name" value="GroES-like"/>
    <property type="match status" value="1"/>
</dbReference>
<dbReference type="SMART" id="SM00829">
    <property type="entry name" value="PKS_ER"/>
    <property type="match status" value="1"/>
</dbReference>
<dbReference type="Proteomes" id="UP000002067">
    <property type="component" value="Chromosome"/>
</dbReference>
<dbReference type="EMBL" id="AP011548">
    <property type="protein sequence ID" value="BAI41137.1"/>
    <property type="molecule type" value="Genomic_DNA"/>
</dbReference>
<dbReference type="KEGG" id="lrg:LRHM_0610"/>
<dbReference type="InterPro" id="IPR011032">
    <property type="entry name" value="GroES-like_sf"/>
</dbReference>
<proteinExistence type="predicted"/>
<dbReference type="AlphaFoldDB" id="A0A809MV75"/>
<dbReference type="PANTHER" id="PTHR44154">
    <property type="entry name" value="QUINONE OXIDOREDUCTASE"/>
    <property type="match status" value="1"/>
</dbReference>
<accession>A0A809MV75</accession>
<organism evidence="3 4">
    <name type="scientific">Lacticaseibacillus rhamnosus (strain ATCC 53103 / LMG 18243 / GG)</name>
    <name type="common">Lactobacillus rhamnosus</name>
    <dbReference type="NCBI Taxonomy" id="568703"/>
    <lineage>
        <taxon>Bacteria</taxon>
        <taxon>Bacillati</taxon>
        <taxon>Bacillota</taxon>
        <taxon>Bacilli</taxon>
        <taxon>Lactobacillales</taxon>
        <taxon>Lactobacillaceae</taxon>
        <taxon>Lacticaseibacillus</taxon>
    </lineage>
</organism>
<evidence type="ECO:0000256" key="1">
    <source>
        <dbReference type="ARBA" id="ARBA00022857"/>
    </source>
</evidence>
<dbReference type="Pfam" id="PF00107">
    <property type="entry name" value="ADH_zinc_N"/>
    <property type="match status" value="1"/>
</dbReference>
<dbReference type="PANTHER" id="PTHR44154:SF1">
    <property type="entry name" value="QUINONE OXIDOREDUCTASE"/>
    <property type="match status" value="1"/>
</dbReference>
<feature type="domain" description="Enoyl reductase (ER)" evidence="2">
    <location>
        <begin position="11"/>
        <end position="300"/>
    </location>
</feature>
<dbReference type="Pfam" id="PF08240">
    <property type="entry name" value="ADH_N"/>
    <property type="match status" value="1"/>
</dbReference>
<dbReference type="SUPFAM" id="SSF51735">
    <property type="entry name" value="NAD(P)-binding Rossmann-fold domains"/>
    <property type="match status" value="1"/>
</dbReference>
<dbReference type="InterPro" id="IPR013154">
    <property type="entry name" value="ADH-like_N"/>
</dbReference>
<dbReference type="Gene3D" id="3.90.180.10">
    <property type="entry name" value="Medium-chain alcohol dehydrogenases, catalytic domain"/>
    <property type="match status" value="1"/>
</dbReference>
<dbReference type="InterPro" id="IPR020843">
    <property type="entry name" value="ER"/>
</dbReference>
<dbReference type="InterPro" id="IPR013149">
    <property type="entry name" value="ADH-like_C"/>
</dbReference>
<keyword evidence="1" id="KW-0521">NADP</keyword>
<gene>
    <name evidence="3" type="ordered locus">LRHM_0610</name>
</gene>
<dbReference type="Gene3D" id="3.40.50.720">
    <property type="entry name" value="NAD(P)-binding Rossmann-like Domain"/>
    <property type="match status" value="1"/>
</dbReference>
<name>A0A809MV75_LACRG</name>